<evidence type="ECO:0000313" key="1">
    <source>
        <dbReference type="EMBL" id="PVE47158.1"/>
    </source>
</evidence>
<dbReference type="AlphaFoldDB" id="A0A2T7URD4"/>
<reference evidence="1 2" key="1">
    <citation type="journal article" date="2011" name="Syst. Appl. Microbiol.">
        <title>Defluviimonas denitrificans gen. nov., sp. nov., and Pararhodobacter aggregans gen. nov., sp. nov., non-phototrophic Rhodobacteraceae from the biofilter of a marine aquaculture.</title>
        <authorList>
            <person name="Foesel B.U."/>
            <person name="Drake H.L."/>
            <person name="Schramm A."/>
        </authorList>
    </citation>
    <scope>NUCLEOTIDE SEQUENCE [LARGE SCALE GENOMIC DNA]</scope>
    <source>
        <strain evidence="1 2">D1-19</strain>
    </source>
</reference>
<evidence type="ECO:0000313" key="2">
    <source>
        <dbReference type="Proteomes" id="UP000244810"/>
    </source>
</evidence>
<organism evidence="1 2">
    <name type="scientific">Pararhodobacter aggregans</name>
    <dbReference type="NCBI Taxonomy" id="404875"/>
    <lineage>
        <taxon>Bacteria</taxon>
        <taxon>Pseudomonadati</taxon>
        <taxon>Pseudomonadota</taxon>
        <taxon>Alphaproteobacteria</taxon>
        <taxon>Rhodobacterales</taxon>
        <taxon>Paracoccaceae</taxon>
        <taxon>Pararhodobacter</taxon>
    </lineage>
</organism>
<dbReference type="GO" id="GO:0006635">
    <property type="term" value="P:fatty acid beta-oxidation"/>
    <property type="evidence" value="ECO:0007669"/>
    <property type="project" value="TreeGrafter"/>
</dbReference>
<dbReference type="Pfam" id="PF00378">
    <property type="entry name" value="ECH_1"/>
    <property type="match status" value="1"/>
</dbReference>
<dbReference type="InterPro" id="IPR029045">
    <property type="entry name" value="ClpP/crotonase-like_dom_sf"/>
</dbReference>
<gene>
    <name evidence="1" type="ORF">DDE23_12990</name>
</gene>
<evidence type="ECO:0008006" key="3">
    <source>
        <dbReference type="Google" id="ProtNLM"/>
    </source>
</evidence>
<name>A0A2T7URD4_9RHOB</name>
<comment type="caution">
    <text evidence="1">The sequence shown here is derived from an EMBL/GenBank/DDBJ whole genome shotgun (WGS) entry which is preliminary data.</text>
</comment>
<dbReference type="InterPro" id="IPR001753">
    <property type="entry name" value="Enoyl-CoA_hydra/iso"/>
</dbReference>
<dbReference type="GO" id="GO:0003824">
    <property type="term" value="F:catalytic activity"/>
    <property type="evidence" value="ECO:0007669"/>
    <property type="project" value="UniProtKB-ARBA"/>
</dbReference>
<dbReference type="SUPFAM" id="SSF52096">
    <property type="entry name" value="ClpP/crotonase"/>
    <property type="match status" value="1"/>
</dbReference>
<proteinExistence type="predicted"/>
<dbReference type="RefSeq" id="WP_107752170.1">
    <property type="nucleotide sequence ID" value="NZ_QBKF01000006.1"/>
</dbReference>
<accession>A0A2T7URD4</accession>
<protein>
    <recommendedName>
        <fullName evidence="3">Enoyl-CoA hydratase/isomerase family protein</fullName>
    </recommendedName>
</protein>
<dbReference type="EMBL" id="QDDR01000006">
    <property type="protein sequence ID" value="PVE47158.1"/>
    <property type="molecule type" value="Genomic_DNA"/>
</dbReference>
<dbReference type="Proteomes" id="UP000244810">
    <property type="component" value="Unassembled WGS sequence"/>
</dbReference>
<dbReference type="OrthoDB" id="9807606at2"/>
<dbReference type="Gene3D" id="3.90.226.10">
    <property type="entry name" value="2-enoyl-CoA Hydratase, Chain A, domain 1"/>
    <property type="match status" value="1"/>
</dbReference>
<sequence length="262" mass="28610">MPILTSSSGGVTQIVLDNGPLNLLTPELHRDLCRALRAFEADDSARVAVLRGAGVRAFSAGDDIKRERATLTPPQEVRRTLGARRDESVEDDQPGWDRDVLELRRNKPVVAAINGWCLGQGFIYACRLADIRIASRHAQFGLPEISYGMAGAAAMSGILQMLPRAIAMQLSLTGEPLDAEEARRCFLVNEVTDGDDAGPRALALAERIASHPPLALRAEMETLALSDLQDNARSYRLIRAIDRFQRLSNGSDAIPDKFRPDA</sequence>
<dbReference type="PANTHER" id="PTHR11941">
    <property type="entry name" value="ENOYL-COA HYDRATASE-RELATED"/>
    <property type="match status" value="1"/>
</dbReference>
<dbReference type="PANTHER" id="PTHR11941:SF173">
    <property type="entry name" value="3-HYDROXYBUTYRYL-COA DEHYDRATASE-LIKE PROTEIN, MITOCHONDRIAL"/>
    <property type="match status" value="1"/>
</dbReference>
<keyword evidence="2" id="KW-1185">Reference proteome</keyword>
<dbReference type="CDD" id="cd06558">
    <property type="entry name" value="crotonase-like"/>
    <property type="match status" value="1"/>
</dbReference>